<feature type="compositionally biased region" description="Basic and acidic residues" evidence="2">
    <location>
        <begin position="503"/>
        <end position="513"/>
    </location>
</feature>
<dbReference type="GO" id="GO:0008270">
    <property type="term" value="F:zinc ion binding"/>
    <property type="evidence" value="ECO:0007669"/>
    <property type="project" value="UniProtKB-KW"/>
</dbReference>
<keyword evidence="1" id="KW-0479">Metal-binding</keyword>
<keyword evidence="1" id="KW-0862">Zinc</keyword>
<dbReference type="InterPro" id="IPR001878">
    <property type="entry name" value="Znf_CCHC"/>
</dbReference>
<dbReference type="SUPFAM" id="SSF57756">
    <property type="entry name" value="Retrovirus zinc finger-like domains"/>
    <property type="match status" value="1"/>
</dbReference>
<dbReference type="SUPFAM" id="SSF64268">
    <property type="entry name" value="PX domain"/>
    <property type="match status" value="1"/>
</dbReference>
<sequence>MLKMKLPMQTAEEGEHTVEDNQENTDSYSHTSVLYSGLNHGFEYSTSEPCRLSPIRKEAVFEWFGWHLSPAKRIEFMYGLLHMCHPLELRFLGSCLEDLARKDVHVLDSELRANSQSDLGLLVDIADPVVRSKLLVYLSLLGSENRECAGTLYHALTHMDPSRILNTYTVPLSPRGSTQNVPDQNVPDQNSTPQWGIESRSWEHPSGTPLEAESGPLENLALLFTMASLHPAFTFHQRSTVRHQLDNVERAIEGRRHCHNHSSVQHYTLQREDLSPNFTELDQSAHCHSNLPNRTPSQNEVHIEKLVLKRISWSQGHRKYSIEVQWSDSTWSTVAKTHQELDEFLSKLPYRRPMDQFETGLIRLLAQGSLYEPRDFERALQDMLLSAPEAFRQREDVCRFLLPYCSLCQDLGPGPSLQGENPVPSGKTYRPAKHIEEQRTEPASQGKGCQPPRHEMACSSYIPGQGTLMPTNTQRQSQRPAASREHNGMAEGRNQPDVVGSEPDQHQNADEKLYFASEQKSRRRPDDKSKADGTKGYMPNGVIRLQSPCAIRQSGSPKLVQDRSGDGWSESSSSHSSPRHEPRRSLESEELDPEEERDHHVRERKLRGHRRVKAVASVQPLPLTGQNETFSAPPQPGCASSTDGLLIATTVPHEPIPSQSSLGDPERARRTSPPADSGSSCPRAPQHYRTPASAESRSTNPQYPMGAISVIPLTSYIAPLQRAYTSPDPSPTLTPPASLPNPGSRAPSLAVPSCLPNPNSTSAPSETTVTSQVQFPLPSAIHTHVHASSGSSSGVEFQSRPQQPYQPPPTQQTSCNACGCSDGCGRGHSSAFYYPTQLGGQVFCTAPVFHVPSTCGKGYHSQGQHQSSSPAQLPFYHPPHTAASTPTVPQFVSGPLLHNTPSDHMLVTQGGYSLQQLAAAPFNRFYTPMYTSMGMKKSSANVSCYNCGQSGHYALDCKQPSMDAGHQGGFQLKYTSPHTEALDKPE</sequence>
<dbReference type="PANTHER" id="PTHR46939">
    <property type="entry name" value="ZINC FINGER CCHC DOMAIN-CONTAINING PROTEIN 2"/>
    <property type="match status" value="1"/>
</dbReference>
<dbReference type="PANTHER" id="PTHR46939:SF1">
    <property type="entry name" value="ZINC FINGER CCHC DOMAIN-CONTAINING PROTEIN 2"/>
    <property type="match status" value="1"/>
</dbReference>
<gene>
    <name evidence="4" type="ORF">UPYG_G00291160</name>
</gene>
<keyword evidence="5" id="KW-1185">Reference proteome</keyword>
<accession>A0ABD0W5A9</accession>
<name>A0ABD0W5A9_UMBPY</name>
<feature type="region of interest" description="Disordered" evidence="2">
    <location>
        <begin position="1"/>
        <end position="25"/>
    </location>
</feature>
<feature type="compositionally biased region" description="Basic and acidic residues" evidence="2">
    <location>
        <begin position="578"/>
        <end position="587"/>
    </location>
</feature>
<feature type="region of interest" description="Disordered" evidence="2">
    <location>
        <begin position="171"/>
        <end position="212"/>
    </location>
</feature>
<evidence type="ECO:0000259" key="3">
    <source>
        <dbReference type="PROSITE" id="PS50158"/>
    </source>
</evidence>
<feature type="compositionally biased region" description="Polar residues" evidence="2">
    <location>
        <begin position="624"/>
        <end position="643"/>
    </location>
</feature>
<dbReference type="SMART" id="SM00343">
    <property type="entry name" value="ZnF_C2HC"/>
    <property type="match status" value="1"/>
</dbReference>
<feature type="compositionally biased region" description="Basic and acidic residues" evidence="2">
    <location>
        <begin position="524"/>
        <end position="533"/>
    </location>
</feature>
<dbReference type="AlphaFoldDB" id="A0ABD0W5A9"/>
<dbReference type="Gene3D" id="4.10.60.10">
    <property type="entry name" value="Zinc finger, CCHC-type"/>
    <property type="match status" value="1"/>
</dbReference>
<feature type="compositionally biased region" description="Pro residues" evidence="2">
    <location>
        <begin position="728"/>
        <end position="739"/>
    </location>
</feature>
<dbReference type="Pfam" id="PF26034">
    <property type="entry name" value="PHAT_SMAUG"/>
    <property type="match status" value="1"/>
</dbReference>
<dbReference type="InterPro" id="IPR036871">
    <property type="entry name" value="PX_dom_sf"/>
</dbReference>
<feature type="compositionally biased region" description="Polar residues" evidence="2">
    <location>
        <begin position="468"/>
        <end position="480"/>
    </location>
</feature>
<dbReference type="PROSITE" id="PS50158">
    <property type="entry name" value="ZF_CCHC"/>
    <property type="match status" value="1"/>
</dbReference>
<feature type="domain" description="CCHC-type" evidence="3">
    <location>
        <begin position="944"/>
        <end position="959"/>
    </location>
</feature>
<dbReference type="Proteomes" id="UP001557470">
    <property type="component" value="Unassembled WGS sequence"/>
</dbReference>
<reference evidence="4 5" key="1">
    <citation type="submission" date="2024-06" db="EMBL/GenBank/DDBJ databases">
        <authorList>
            <person name="Pan Q."/>
            <person name="Wen M."/>
            <person name="Jouanno E."/>
            <person name="Zahm M."/>
            <person name="Klopp C."/>
            <person name="Cabau C."/>
            <person name="Louis A."/>
            <person name="Berthelot C."/>
            <person name="Parey E."/>
            <person name="Roest Crollius H."/>
            <person name="Montfort J."/>
            <person name="Robinson-Rechavi M."/>
            <person name="Bouchez O."/>
            <person name="Lampietro C."/>
            <person name="Lopez Roques C."/>
            <person name="Donnadieu C."/>
            <person name="Postlethwait J."/>
            <person name="Bobe J."/>
            <person name="Verreycken H."/>
            <person name="Guiguen Y."/>
        </authorList>
    </citation>
    <scope>NUCLEOTIDE SEQUENCE [LARGE SCALE GENOMIC DNA]</scope>
    <source>
        <strain evidence="4">Up_M1</strain>
        <tissue evidence="4">Testis</tissue>
    </source>
</reference>
<evidence type="ECO:0000313" key="5">
    <source>
        <dbReference type="Proteomes" id="UP001557470"/>
    </source>
</evidence>
<dbReference type="InterPro" id="IPR036875">
    <property type="entry name" value="Znf_CCHC_sf"/>
</dbReference>
<dbReference type="InterPro" id="IPR058599">
    <property type="entry name" value="PHAT_Smg/ZCCHC2-like"/>
</dbReference>
<dbReference type="Pfam" id="PF25479">
    <property type="entry name" value="Vts1"/>
    <property type="match status" value="1"/>
</dbReference>
<feature type="compositionally biased region" description="Basic residues" evidence="2">
    <location>
        <begin position="602"/>
        <end position="613"/>
    </location>
</feature>
<evidence type="ECO:0000313" key="4">
    <source>
        <dbReference type="EMBL" id="KAL0966120.1"/>
    </source>
</evidence>
<feature type="region of interest" description="Disordered" evidence="2">
    <location>
        <begin position="784"/>
        <end position="812"/>
    </location>
</feature>
<dbReference type="InterPro" id="IPR057327">
    <property type="entry name" value="Vts1_dom"/>
</dbReference>
<dbReference type="InterPro" id="IPR042793">
    <property type="entry name" value="ZCCHC2"/>
</dbReference>
<feature type="region of interest" description="Disordered" evidence="2">
    <location>
        <begin position="722"/>
        <end position="771"/>
    </location>
</feature>
<proteinExistence type="predicted"/>
<dbReference type="EMBL" id="JAGEUA010000009">
    <property type="protein sequence ID" value="KAL0966120.1"/>
    <property type="molecule type" value="Genomic_DNA"/>
</dbReference>
<evidence type="ECO:0000256" key="2">
    <source>
        <dbReference type="SAM" id="MobiDB-lite"/>
    </source>
</evidence>
<feature type="compositionally biased region" description="Polar residues" evidence="2">
    <location>
        <begin position="693"/>
        <end position="702"/>
    </location>
</feature>
<feature type="compositionally biased region" description="Polar residues" evidence="2">
    <location>
        <begin position="756"/>
        <end position="771"/>
    </location>
</feature>
<organism evidence="4 5">
    <name type="scientific">Umbra pygmaea</name>
    <name type="common">Eastern mudminnow</name>
    <dbReference type="NCBI Taxonomy" id="75934"/>
    <lineage>
        <taxon>Eukaryota</taxon>
        <taxon>Metazoa</taxon>
        <taxon>Chordata</taxon>
        <taxon>Craniata</taxon>
        <taxon>Vertebrata</taxon>
        <taxon>Euteleostomi</taxon>
        <taxon>Actinopterygii</taxon>
        <taxon>Neopterygii</taxon>
        <taxon>Teleostei</taxon>
        <taxon>Protacanthopterygii</taxon>
        <taxon>Esociformes</taxon>
        <taxon>Umbridae</taxon>
        <taxon>Umbra</taxon>
    </lineage>
</organism>
<protein>
    <recommendedName>
        <fullName evidence="3">CCHC-type domain-containing protein</fullName>
    </recommendedName>
</protein>
<evidence type="ECO:0000256" key="1">
    <source>
        <dbReference type="PROSITE-ProRule" id="PRU00047"/>
    </source>
</evidence>
<keyword evidence="1" id="KW-0863">Zinc-finger</keyword>
<comment type="caution">
    <text evidence="4">The sequence shown here is derived from an EMBL/GenBank/DDBJ whole genome shotgun (WGS) entry which is preliminary data.</text>
</comment>
<feature type="region of interest" description="Disordered" evidence="2">
    <location>
        <begin position="435"/>
        <end position="704"/>
    </location>
</feature>
<feature type="compositionally biased region" description="Polar residues" evidence="2">
    <location>
        <begin position="171"/>
        <end position="194"/>
    </location>
</feature>
<dbReference type="Pfam" id="PF00098">
    <property type="entry name" value="zf-CCHC"/>
    <property type="match status" value="1"/>
</dbReference>